<dbReference type="AlphaFoldDB" id="A0A412XUF1"/>
<reference evidence="1 2" key="1">
    <citation type="submission" date="2018-08" db="EMBL/GenBank/DDBJ databases">
        <title>A genome reference for cultivated species of the human gut microbiota.</title>
        <authorList>
            <person name="Zou Y."/>
            <person name="Xue W."/>
            <person name="Luo G."/>
        </authorList>
    </citation>
    <scope>NUCLEOTIDE SEQUENCE [LARGE SCALE GENOMIC DNA]</scope>
    <source>
        <strain evidence="1 2">AF14-32</strain>
    </source>
</reference>
<gene>
    <name evidence="1" type="ORF">DWW10_21315</name>
</gene>
<evidence type="ECO:0000313" key="1">
    <source>
        <dbReference type="EMBL" id="RGV48767.1"/>
    </source>
</evidence>
<dbReference type="InterPro" id="IPR009057">
    <property type="entry name" value="Homeodomain-like_sf"/>
</dbReference>
<dbReference type="Proteomes" id="UP000283850">
    <property type="component" value="Unassembled WGS sequence"/>
</dbReference>
<feature type="non-terminal residue" evidence="1">
    <location>
        <position position="89"/>
    </location>
</feature>
<dbReference type="SUPFAM" id="SSF46689">
    <property type="entry name" value="Homeodomain-like"/>
    <property type="match status" value="1"/>
</dbReference>
<organism evidence="1 2">
    <name type="scientific">Bacteroides intestinalis</name>
    <dbReference type="NCBI Taxonomy" id="329854"/>
    <lineage>
        <taxon>Bacteria</taxon>
        <taxon>Pseudomonadati</taxon>
        <taxon>Bacteroidota</taxon>
        <taxon>Bacteroidia</taxon>
        <taxon>Bacteroidales</taxon>
        <taxon>Bacteroidaceae</taxon>
        <taxon>Bacteroides</taxon>
    </lineage>
</organism>
<protein>
    <recommendedName>
        <fullName evidence="3">Transposase</fullName>
    </recommendedName>
</protein>
<dbReference type="RefSeq" id="WP_147350485.1">
    <property type="nucleotide sequence ID" value="NZ_QRZF01000021.1"/>
</dbReference>
<evidence type="ECO:0000313" key="2">
    <source>
        <dbReference type="Proteomes" id="UP000283850"/>
    </source>
</evidence>
<proteinExistence type="predicted"/>
<sequence length="89" mass="10292">MKQKKVINRSAYDPSFQFEVLSSHYSSGESLSVTSFRYGINRGSLCRWKNLFENHPESLSLSEELLTKLRSMREKRTEEDLKALTSAES</sequence>
<name>A0A412XUF1_9BACE</name>
<comment type="caution">
    <text evidence="1">The sequence shown here is derived from an EMBL/GenBank/DDBJ whole genome shotgun (WGS) entry which is preliminary data.</text>
</comment>
<evidence type="ECO:0008006" key="3">
    <source>
        <dbReference type="Google" id="ProtNLM"/>
    </source>
</evidence>
<dbReference type="EMBL" id="QRZF01000021">
    <property type="protein sequence ID" value="RGV48767.1"/>
    <property type="molecule type" value="Genomic_DNA"/>
</dbReference>
<accession>A0A412XUF1</accession>